<protein>
    <submittedName>
        <fullName evidence="2">Uncharacterized protein</fullName>
    </submittedName>
</protein>
<dbReference type="OrthoDB" id="6618256at2759"/>
<feature type="coiled-coil region" evidence="1">
    <location>
        <begin position="61"/>
        <end position="88"/>
    </location>
</feature>
<evidence type="ECO:0000313" key="2">
    <source>
        <dbReference type="EMBL" id="VVC44934.1"/>
    </source>
</evidence>
<gene>
    <name evidence="2" type="ORF">CINCED_3A009868</name>
</gene>
<proteinExistence type="predicted"/>
<dbReference type="EMBL" id="CABPRJ010002391">
    <property type="protein sequence ID" value="VVC44934.1"/>
    <property type="molecule type" value="Genomic_DNA"/>
</dbReference>
<keyword evidence="1" id="KW-0175">Coiled coil</keyword>
<organism evidence="2 3">
    <name type="scientific">Cinara cedri</name>
    <dbReference type="NCBI Taxonomy" id="506608"/>
    <lineage>
        <taxon>Eukaryota</taxon>
        <taxon>Metazoa</taxon>
        <taxon>Ecdysozoa</taxon>
        <taxon>Arthropoda</taxon>
        <taxon>Hexapoda</taxon>
        <taxon>Insecta</taxon>
        <taxon>Pterygota</taxon>
        <taxon>Neoptera</taxon>
        <taxon>Paraneoptera</taxon>
        <taxon>Hemiptera</taxon>
        <taxon>Sternorrhyncha</taxon>
        <taxon>Aphidomorpha</taxon>
        <taxon>Aphidoidea</taxon>
        <taxon>Aphididae</taxon>
        <taxon>Lachninae</taxon>
        <taxon>Cinara</taxon>
    </lineage>
</organism>
<evidence type="ECO:0000313" key="3">
    <source>
        <dbReference type="Proteomes" id="UP000325440"/>
    </source>
</evidence>
<dbReference type="Proteomes" id="UP000325440">
    <property type="component" value="Unassembled WGS sequence"/>
</dbReference>
<reference evidence="2 3" key="1">
    <citation type="submission" date="2019-08" db="EMBL/GenBank/DDBJ databases">
        <authorList>
            <person name="Alioto T."/>
            <person name="Alioto T."/>
            <person name="Gomez Garrido J."/>
        </authorList>
    </citation>
    <scope>NUCLEOTIDE SEQUENCE [LARGE SCALE GENOMIC DNA]</scope>
</reference>
<sequence>MSYCSESNEEEKCLCEIEREEVRKANDRLITRINVLTINENKLRAELKESKEYNKCVLAKLQSYKAQLEEKSNTVNKLTACLKSKNEEIFNAHKKFNMVYQLMALDCETCKKTEFTGTNNADRSSEVPDKLKTLGKKLCEATVAFKEVSMITESEENRKKNMVEKLKENNHAKQKELSRMTSKIKQLQLDQEHNVSKINKQRNLIQELKCKIENIANKM</sequence>
<evidence type="ECO:0000256" key="1">
    <source>
        <dbReference type="SAM" id="Coils"/>
    </source>
</evidence>
<feature type="coiled-coil region" evidence="1">
    <location>
        <begin position="156"/>
        <end position="218"/>
    </location>
</feature>
<dbReference type="AlphaFoldDB" id="A0A5E4NIX1"/>
<name>A0A5E4NIX1_9HEMI</name>
<accession>A0A5E4NIX1</accession>
<keyword evidence="3" id="KW-1185">Reference proteome</keyword>